<sequence>MNPNRPRRARKDGWALHYLAQWRQRVESVERRVRVGSRSPFDNGVPLLLGFTGCPMCDGHFFGDGARDRLERLMRRDGRHAHRLRVAVTELDERYRDATVEVSAPATFPWWERRVPWV</sequence>
<dbReference type="Proteomes" id="UP001432000">
    <property type="component" value="Chromosome"/>
</dbReference>
<dbReference type="EMBL" id="CP147846">
    <property type="protein sequence ID" value="WXG68454.1"/>
    <property type="molecule type" value="Genomic_DNA"/>
</dbReference>
<name>A0ABZ2PH35_9NOCA</name>
<dbReference type="RefSeq" id="WP_338888671.1">
    <property type="nucleotide sequence ID" value="NZ_CP147846.1"/>
</dbReference>
<protein>
    <submittedName>
        <fullName evidence="1">Uncharacterized protein</fullName>
    </submittedName>
</protein>
<keyword evidence="2" id="KW-1185">Reference proteome</keyword>
<accession>A0ABZ2PH35</accession>
<gene>
    <name evidence="1" type="ORF">WDS16_25230</name>
</gene>
<evidence type="ECO:0000313" key="1">
    <source>
        <dbReference type="EMBL" id="WXG68454.1"/>
    </source>
</evidence>
<proteinExistence type="predicted"/>
<reference evidence="1 2" key="1">
    <citation type="submission" date="2024-03" db="EMBL/GenBank/DDBJ databases">
        <title>Natural products discovery in diverse microorganisms through a two-stage MS feature dereplication strategy.</title>
        <authorList>
            <person name="Zhang R."/>
        </authorList>
    </citation>
    <scope>NUCLEOTIDE SEQUENCE [LARGE SCALE GENOMIC DNA]</scope>
    <source>
        <strain evidence="1 2">18930</strain>
    </source>
</reference>
<evidence type="ECO:0000313" key="2">
    <source>
        <dbReference type="Proteomes" id="UP001432000"/>
    </source>
</evidence>
<organism evidence="1 2">
    <name type="scientific">Rhodococcus sovatensis</name>
    <dbReference type="NCBI Taxonomy" id="1805840"/>
    <lineage>
        <taxon>Bacteria</taxon>
        <taxon>Bacillati</taxon>
        <taxon>Actinomycetota</taxon>
        <taxon>Actinomycetes</taxon>
        <taxon>Mycobacteriales</taxon>
        <taxon>Nocardiaceae</taxon>
        <taxon>Rhodococcus</taxon>
    </lineage>
</organism>